<keyword evidence="3" id="KW-1185">Reference proteome</keyword>
<accession>A0A0S4IXY5</accession>
<evidence type="ECO:0000313" key="2">
    <source>
        <dbReference type="EMBL" id="CUG12526.1"/>
    </source>
</evidence>
<evidence type="ECO:0000256" key="1">
    <source>
        <dbReference type="SAM" id="Coils"/>
    </source>
</evidence>
<gene>
    <name evidence="2" type="ORF">BSAL_74710</name>
</gene>
<dbReference type="Proteomes" id="UP000051952">
    <property type="component" value="Unassembled WGS sequence"/>
</dbReference>
<feature type="non-terminal residue" evidence="2">
    <location>
        <position position="315"/>
    </location>
</feature>
<proteinExistence type="predicted"/>
<dbReference type="VEuPathDB" id="TriTrypDB:BSAL_74710"/>
<dbReference type="EMBL" id="CYKH01000665">
    <property type="protein sequence ID" value="CUG12526.1"/>
    <property type="molecule type" value="Genomic_DNA"/>
</dbReference>
<keyword evidence="1" id="KW-0175">Coiled coil</keyword>
<feature type="coiled-coil region" evidence="1">
    <location>
        <begin position="98"/>
        <end position="153"/>
    </location>
</feature>
<sequence length="315" mass="35363">MAPIELREIIRRLEVRLVLSEKSEMEAQRQCASLKGQIAQLEKQLVLKQVTDIRRREGQEDLEELLGEERRRRSALHDELRQVRLLLHSERDEHHLQLEQLKSVAAENERRIISLERAVSTAASGKEMLQAQIDTLTVERDTAEEAYHALYEESNVAMANALAEQEFVHRLGEVSRSPQMIGDEPAIRICPHVDEGTTRNTSGSVFGSLSAANDAWLGARSELDAVKIRFAQSERRSAALQSDRDSLAVEVKTLQMSIGALRSAHNEISSQVETKLFELSDEQARVGELEALLRDANASKDLASSELTRVLNGKQ</sequence>
<organism evidence="2 3">
    <name type="scientific">Bodo saltans</name>
    <name type="common">Flagellated protozoan</name>
    <dbReference type="NCBI Taxonomy" id="75058"/>
    <lineage>
        <taxon>Eukaryota</taxon>
        <taxon>Discoba</taxon>
        <taxon>Euglenozoa</taxon>
        <taxon>Kinetoplastea</taxon>
        <taxon>Metakinetoplastina</taxon>
        <taxon>Eubodonida</taxon>
        <taxon>Bodonidae</taxon>
        <taxon>Bodo</taxon>
    </lineage>
</organism>
<name>A0A0S4IXY5_BODSA</name>
<reference evidence="3" key="1">
    <citation type="submission" date="2015-09" db="EMBL/GenBank/DDBJ databases">
        <authorList>
            <consortium name="Pathogen Informatics"/>
        </authorList>
    </citation>
    <scope>NUCLEOTIDE SEQUENCE [LARGE SCALE GENOMIC DNA]</scope>
    <source>
        <strain evidence="3">Lake Konstanz</strain>
    </source>
</reference>
<dbReference type="AlphaFoldDB" id="A0A0S4IXY5"/>
<protein>
    <submittedName>
        <fullName evidence="2">Uncharacterized protein</fullName>
    </submittedName>
</protein>
<evidence type="ECO:0000313" key="3">
    <source>
        <dbReference type="Proteomes" id="UP000051952"/>
    </source>
</evidence>